<gene>
    <name evidence="1" type="ORF">SAMN05421740_102766</name>
</gene>
<reference evidence="2" key="1">
    <citation type="submission" date="2016-10" db="EMBL/GenBank/DDBJ databases">
        <authorList>
            <person name="Varghese N."/>
            <person name="Submissions S."/>
        </authorList>
    </citation>
    <scope>NUCLEOTIDE SEQUENCE [LARGE SCALE GENOMIC DNA]</scope>
    <source>
        <strain evidence="2">Jip14</strain>
    </source>
</reference>
<protein>
    <submittedName>
        <fullName evidence="1">Uncharacterized protein</fullName>
    </submittedName>
</protein>
<organism evidence="1 2">
    <name type="scientific">Parapedobacter koreensis</name>
    <dbReference type="NCBI Taxonomy" id="332977"/>
    <lineage>
        <taxon>Bacteria</taxon>
        <taxon>Pseudomonadati</taxon>
        <taxon>Bacteroidota</taxon>
        <taxon>Sphingobacteriia</taxon>
        <taxon>Sphingobacteriales</taxon>
        <taxon>Sphingobacteriaceae</taxon>
        <taxon>Parapedobacter</taxon>
    </lineage>
</organism>
<sequence length="176" mass="20634">MSTFAKISFIASYDKVTYYSVALVDEEADQPSYFEKFVSRHQQHNREKLNHILSWLKEIGNAWGARPHLFRDEREAHALPPKGLHREPTYVEIGTGKVATNNLRLYCYRLSESVVFLFDGDVKTAEAAQDCPNVWPHFRMANKLVQVIDDCFNQRDIEWNDDRTDIVYDEEFLLIF</sequence>
<evidence type="ECO:0000313" key="2">
    <source>
        <dbReference type="Proteomes" id="UP000198916"/>
    </source>
</evidence>
<keyword evidence="2" id="KW-1185">Reference proteome</keyword>
<proteinExistence type="predicted"/>
<dbReference type="AlphaFoldDB" id="A0A1H7K368"/>
<dbReference type="RefSeq" id="WP_090604200.1">
    <property type="nucleotide sequence ID" value="NZ_FNZR01000002.1"/>
</dbReference>
<dbReference type="STRING" id="332977.SAMN05421740_102766"/>
<dbReference type="EMBL" id="FNZR01000002">
    <property type="protein sequence ID" value="SEK81202.1"/>
    <property type="molecule type" value="Genomic_DNA"/>
</dbReference>
<evidence type="ECO:0000313" key="1">
    <source>
        <dbReference type="EMBL" id="SEK81202.1"/>
    </source>
</evidence>
<accession>A0A1H7K368</accession>
<name>A0A1H7K368_9SPHI</name>
<dbReference type="Proteomes" id="UP000198916">
    <property type="component" value="Unassembled WGS sequence"/>
</dbReference>
<dbReference type="OrthoDB" id="662471at2"/>